<accession>A0A8H7DB84</accession>
<dbReference type="EMBL" id="JACAZI010000002">
    <property type="protein sequence ID" value="KAF7369099.1"/>
    <property type="molecule type" value="Genomic_DNA"/>
</dbReference>
<reference evidence="4" key="1">
    <citation type="submission" date="2020-05" db="EMBL/GenBank/DDBJ databases">
        <title>Mycena genomes resolve the evolution of fungal bioluminescence.</title>
        <authorList>
            <person name="Tsai I.J."/>
        </authorList>
    </citation>
    <scope>NUCLEOTIDE SEQUENCE</scope>
    <source>
        <strain evidence="4">CCC161011</strain>
    </source>
</reference>
<feature type="transmembrane region" description="Helical" evidence="2">
    <location>
        <begin position="219"/>
        <end position="242"/>
    </location>
</feature>
<evidence type="ECO:0000313" key="4">
    <source>
        <dbReference type="EMBL" id="KAF7369099.1"/>
    </source>
</evidence>
<keyword evidence="2" id="KW-1133">Transmembrane helix</keyword>
<proteinExistence type="predicted"/>
<sequence length="373" mass="40375">MISPFASFTKRAHSTLLTLLFFVCFASSLASMNRTIDDTYGDPATGVYPTFVGTWFTDICDDYANLIHIAGKLDELQACIDSCHEWGPSNASAFDNTYKVSASTSETLTLQFTGTAIYVYTIVLDSTQSNFTQAGFDGDFGAKSFSTLLDGQLESGVQGDSTRQPALPAYNVLLYSKTGLENASHNLTLNPSQGGPLIFDYAVYTFEEAGPAASAKKNLAGPIAGGLGGGLVLLGSIAILLYRAYRRRRTSEGIYAERTHESDARISPFPSGEIHVSLSRAVSSQLLSDEKNILRRAHREEAARQVEILQKEIQGLGAEVEGRGLLAEASDAEHTNAQLVTEIKILRERMAAMKQQIQMLEPPEYSADGSVSV</sequence>
<evidence type="ECO:0000256" key="2">
    <source>
        <dbReference type="SAM" id="Phobius"/>
    </source>
</evidence>
<dbReference type="OrthoDB" id="2758521at2759"/>
<evidence type="ECO:0000256" key="1">
    <source>
        <dbReference type="SAM" id="Coils"/>
    </source>
</evidence>
<dbReference type="AlphaFoldDB" id="A0A8H7DB84"/>
<dbReference type="Gene3D" id="2.60.120.260">
    <property type="entry name" value="Galactose-binding domain-like"/>
    <property type="match status" value="1"/>
</dbReference>
<organism evidence="4 5">
    <name type="scientific">Mycena venus</name>
    <dbReference type="NCBI Taxonomy" id="2733690"/>
    <lineage>
        <taxon>Eukaryota</taxon>
        <taxon>Fungi</taxon>
        <taxon>Dikarya</taxon>
        <taxon>Basidiomycota</taxon>
        <taxon>Agaricomycotina</taxon>
        <taxon>Agaricomycetes</taxon>
        <taxon>Agaricomycetidae</taxon>
        <taxon>Agaricales</taxon>
        <taxon>Marasmiineae</taxon>
        <taxon>Mycenaceae</taxon>
        <taxon>Mycena</taxon>
    </lineage>
</organism>
<name>A0A8H7DB84_9AGAR</name>
<protein>
    <submittedName>
        <fullName evidence="4">Uncharacterized protein</fullName>
    </submittedName>
</protein>
<gene>
    <name evidence="4" type="ORF">MVEN_00237100</name>
</gene>
<keyword evidence="5" id="KW-1185">Reference proteome</keyword>
<keyword evidence="3" id="KW-0732">Signal</keyword>
<feature type="signal peptide" evidence="3">
    <location>
        <begin position="1"/>
        <end position="30"/>
    </location>
</feature>
<keyword evidence="1" id="KW-0175">Coiled coil</keyword>
<comment type="caution">
    <text evidence="4">The sequence shown here is derived from an EMBL/GenBank/DDBJ whole genome shotgun (WGS) entry which is preliminary data.</text>
</comment>
<feature type="chain" id="PRO_5034261652" evidence="3">
    <location>
        <begin position="31"/>
        <end position="373"/>
    </location>
</feature>
<evidence type="ECO:0000256" key="3">
    <source>
        <dbReference type="SAM" id="SignalP"/>
    </source>
</evidence>
<dbReference type="Proteomes" id="UP000620124">
    <property type="component" value="Unassembled WGS sequence"/>
</dbReference>
<keyword evidence="2" id="KW-0812">Transmembrane</keyword>
<keyword evidence="2" id="KW-0472">Membrane</keyword>
<evidence type="ECO:0000313" key="5">
    <source>
        <dbReference type="Proteomes" id="UP000620124"/>
    </source>
</evidence>
<feature type="coiled-coil region" evidence="1">
    <location>
        <begin position="299"/>
        <end position="356"/>
    </location>
</feature>